<feature type="compositionally biased region" description="Basic and acidic residues" evidence="1">
    <location>
        <begin position="137"/>
        <end position="149"/>
    </location>
</feature>
<dbReference type="VEuPathDB" id="FungiDB:ASPFODRAFT_361796"/>
<feature type="region of interest" description="Disordered" evidence="1">
    <location>
        <begin position="129"/>
        <end position="149"/>
    </location>
</feature>
<protein>
    <submittedName>
        <fullName evidence="2">Uncharacterized protein</fullName>
    </submittedName>
</protein>
<gene>
    <name evidence="2" type="ORF">ASPFODRAFT_361796</name>
</gene>
<accession>A0A1M3T4Y0</accession>
<organism evidence="2 3">
    <name type="scientific">Aspergillus luchuensis (strain CBS 106.47)</name>
    <dbReference type="NCBI Taxonomy" id="1137211"/>
    <lineage>
        <taxon>Eukaryota</taxon>
        <taxon>Fungi</taxon>
        <taxon>Dikarya</taxon>
        <taxon>Ascomycota</taxon>
        <taxon>Pezizomycotina</taxon>
        <taxon>Eurotiomycetes</taxon>
        <taxon>Eurotiomycetidae</taxon>
        <taxon>Eurotiales</taxon>
        <taxon>Aspergillaceae</taxon>
        <taxon>Aspergillus</taxon>
        <taxon>Aspergillus subgen. Circumdati</taxon>
    </lineage>
</organism>
<evidence type="ECO:0000313" key="2">
    <source>
        <dbReference type="EMBL" id="OJZ81763.1"/>
    </source>
</evidence>
<dbReference type="EMBL" id="KV878249">
    <property type="protein sequence ID" value="OJZ81763.1"/>
    <property type="molecule type" value="Genomic_DNA"/>
</dbReference>
<reference evidence="3" key="1">
    <citation type="journal article" date="2017" name="Genome Biol.">
        <title>Comparative genomics reveals high biological diversity and specific adaptations in the industrially and medically important fungal genus Aspergillus.</title>
        <authorList>
            <person name="de Vries R.P."/>
            <person name="Riley R."/>
            <person name="Wiebenga A."/>
            <person name="Aguilar-Osorio G."/>
            <person name="Amillis S."/>
            <person name="Uchima C.A."/>
            <person name="Anderluh G."/>
            <person name="Asadollahi M."/>
            <person name="Askin M."/>
            <person name="Barry K."/>
            <person name="Battaglia E."/>
            <person name="Bayram O."/>
            <person name="Benocci T."/>
            <person name="Braus-Stromeyer S.A."/>
            <person name="Caldana C."/>
            <person name="Canovas D."/>
            <person name="Cerqueira G.C."/>
            <person name="Chen F."/>
            <person name="Chen W."/>
            <person name="Choi C."/>
            <person name="Clum A."/>
            <person name="Dos Santos R.A."/>
            <person name="Damasio A.R."/>
            <person name="Diallinas G."/>
            <person name="Emri T."/>
            <person name="Fekete E."/>
            <person name="Flipphi M."/>
            <person name="Freyberg S."/>
            <person name="Gallo A."/>
            <person name="Gournas C."/>
            <person name="Habgood R."/>
            <person name="Hainaut M."/>
            <person name="Harispe M.L."/>
            <person name="Henrissat B."/>
            <person name="Hilden K.S."/>
            <person name="Hope R."/>
            <person name="Hossain A."/>
            <person name="Karabika E."/>
            <person name="Karaffa L."/>
            <person name="Karanyi Z."/>
            <person name="Krasevec N."/>
            <person name="Kuo A."/>
            <person name="Kusch H."/>
            <person name="LaButti K."/>
            <person name="Lagendijk E.L."/>
            <person name="Lapidus A."/>
            <person name="Levasseur A."/>
            <person name="Lindquist E."/>
            <person name="Lipzen A."/>
            <person name="Logrieco A.F."/>
            <person name="MacCabe A."/>
            <person name="Maekelae M.R."/>
            <person name="Malavazi I."/>
            <person name="Melin P."/>
            <person name="Meyer V."/>
            <person name="Mielnichuk N."/>
            <person name="Miskei M."/>
            <person name="Molnar A.P."/>
            <person name="Mule G."/>
            <person name="Ngan C.Y."/>
            <person name="Orejas M."/>
            <person name="Orosz E."/>
            <person name="Ouedraogo J.P."/>
            <person name="Overkamp K.M."/>
            <person name="Park H.-S."/>
            <person name="Perrone G."/>
            <person name="Piumi F."/>
            <person name="Punt P.J."/>
            <person name="Ram A.F."/>
            <person name="Ramon A."/>
            <person name="Rauscher S."/>
            <person name="Record E."/>
            <person name="Riano-Pachon D.M."/>
            <person name="Robert V."/>
            <person name="Roehrig J."/>
            <person name="Ruller R."/>
            <person name="Salamov A."/>
            <person name="Salih N.S."/>
            <person name="Samson R.A."/>
            <person name="Sandor E."/>
            <person name="Sanguinetti M."/>
            <person name="Schuetze T."/>
            <person name="Sepcic K."/>
            <person name="Shelest E."/>
            <person name="Sherlock G."/>
            <person name="Sophianopoulou V."/>
            <person name="Squina F.M."/>
            <person name="Sun H."/>
            <person name="Susca A."/>
            <person name="Todd R.B."/>
            <person name="Tsang A."/>
            <person name="Unkles S.E."/>
            <person name="van de Wiele N."/>
            <person name="van Rossen-Uffink D."/>
            <person name="Oliveira J.V."/>
            <person name="Vesth T.C."/>
            <person name="Visser J."/>
            <person name="Yu J.-H."/>
            <person name="Zhou M."/>
            <person name="Andersen M.R."/>
            <person name="Archer D.B."/>
            <person name="Baker S.E."/>
            <person name="Benoit I."/>
            <person name="Brakhage A.A."/>
            <person name="Braus G.H."/>
            <person name="Fischer R."/>
            <person name="Frisvad J.C."/>
            <person name="Goldman G.H."/>
            <person name="Houbraken J."/>
            <person name="Oakley B."/>
            <person name="Pocsi I."/>
            <person name="Scazzocchio C."/>
            <person name="Seiboth B."/>
            <person name="vanKuyk P.A."/>
            <person name="Wortman J."/>
            <person name="Dyer P.S."/>
            <person name="Grigoriev I.V."/>
        </authorList>
    </citation>
    <scope>NUCLEOTIDE SEQUENCE [LARGE SCALE GENOMIC DNA]</scope>
    <source>
        <strain evidence="3">CBS 106.47</strain>
    </source>
</reference>
<evidence type="ECO:0000256" key="1">
    <source>
        <dbReference type="SAM" id="MobiDB-lite"/>
    </source>
</evidence>
<name>A0A1M3T4Y0_ASPLC</name>
<dbReference type="AlphaFoldDB" id="A0A1M3T4Y0"/>
<evidence type="ECO:0000313" key="3">
    <source>
        <dbReference type="Proteomes" id="UP000184063"/>
    </source>
</evidence>
<sequence>MALNTYYYVLTESHCNSSPAYPIPHASGRNRAERIKPDLAHSRNTSSFQNPHRGMHENFFDIVCMSLSHPFHRIIVSLFSYCRTMSRERSLFWAGRKSILHLKEGGSKRLRLRLCCVCNNTHNLQVRSRPNQVVSTEGKRSHDSKENLY</sequence>
<dbReference type="Proteomes" id="UP000184063">
    <property type="component" value="Unassembled WGS sequence"/>
</dbReference>
<proteinExistence type="predicted"/>